<reference evidence="3 4" key="1">
    <citation type="journal article" date="2016" name="Mol. Biol. Evol.">
        <title>Comparative Genomics of Early-Diverging Mushroom-Forming Fungi Provides Insights into the Origins of Lignocellulose Decay Capabilities.</title>
        <authorList>
            <person name="Nagy L.G."/>
            <person name="Riley R."/>
            <person name="Tritt A."/>
            <person name="Adam C."/>
            <person name="Daum C."/>
            <person name="Floudas D."/>
            <person name="Sun H."/>
            <person name="Yadav J.S."/>
            <person name="Pangilinan J."/>
            <person name="Larsson K.H."/>
            <person name="Matsuura K."/>
            <person name="Barry K."/>
            <person name="Labutti K."/>
            <person name="Kuo R."/>
            <person name="Ohm R.A."/>
            <person name="Bhattacharya S.S."/>
            <person name="Shirouzu T."/>
            <person name="Yoshinaga Y."/>
            <person name="Martin F.M."/>
            <person name="Grigoriev I.V."/>
            <person name="Hibbett D.S."/>
        </authorList>
    </citation>
    <scope>NUCLEOTIDE SEQUENCE [LARGE SCALE GENOMIC DNA]</scope>
    <source>
        <strain evidence="3 4">HHB12029</strain>
    </source>
</reference>
<dbReference type="EMBL" id="KV425930">
    <property type="protein sequence ID" value="KZV97493.1"/>
    <property type="molecule type" value="Genomic_DNA"/>
</dbReference>
<dbReference type="SUPFAM" id="SSF50249">
    <property type="entry name" value="Nucleic acid-binding proteins"/>
    <property type="match status" value="1"/>
</dbReference>
<name>A0A165L834_EXIGL</name>
<feature type="region of interest" description="Disordered" evidence="1">
    <location>
        <begin position="331"/>
        <end position="354"/>
    </location>
</feature>
<feature type="domain" description="RNB" evidence="2">
    <location>
        <begin position="377"/>
        <end position="738"/>
    </location>
</feature>
<keyword evidence="4" id="KW-1185">Reference proteome</keyword>
<feature type="region of interest" description="Disordered" evidence="1">
    <location>
        <begin position="521"/>
        <end position="547"/>
    </location>
</feature>
<dbReference type="FunCoup" id="A0A165L834">
    <property type="interactions" value="1"/>
</dbReference>
<dbReference type="Proteomes" id="UP000077266">
    <property type="component" value="Unassembled WGS sequence"/>
</dbReference>
<accession>A0A165L834</accession>
<dbReference type="PANTHER" id="PTHR23355">
    <property type="entry name" value="RIBONUCLEASE"/>
    <property type="match status" value="1"/>
</dbReference>
<evidence type="ECO:0000256" key="1">
    <source>
        <dbReference type="SAM" id="MobiDB-lite"/>
    </source>
</evidence>
<dbReference type="GO" id="GO:0003723">
    <property type="term" value="F:RNA binding"/>
    <property type="evidence" value="ECO:0007669"/>
    <property type="project" value="InterPro"/>
</dbReference>
<dbReference type="STRING" id="1314781.A0A165L834"/>
<protein>
    <submittedName>
        <fullName evidence="3">RNB-domain-containing protein</fullName>
    </submittedName>
</protein>
<evidence type="ECO:0000313" key="3">
    <source>
        <dbReference type="EMBL" id="KZV97493.1"/>
    </source>
</evidence>
<organism evidence="3 4">
    <name type="scientific">Exidia glandulosa HHB12029</name>
    <dbReference type="NCBI Taxonomy" id="1314781"/>
    <lineage>
        <taxon>Eukaryota</taxon>
        <taxon>Fungi</taxon>
        <taxon>Dikarya</taxon>
        <taxon>Basidiomycota</taxon>
        <taxon>Agaricomycotina</taxon>
        <taxon>Agaricomycetes</taxon>
        <taxon>Auriculariales</taxon>
        <taxon>Exidiaceae</taxon>
        <taxon>Exidia</taxon>
    </lineage>
</organism>
<gene>
    <name evidence="3" type="ORF">EXIGLDRAFT_747107</name>
</gene>
<proteinExistence type="predicted"/>
<dbReference type="AlphaFoldDB" id="A0A165L834"/>
<dbReference type="GO" id="GO:0006402">
    <property type="term" value="P:mRNA catabolic process"/>
    <property type="evidence" value="ECO:0007669"/>
    <property type="project" value="TreeGrafter"/>
</dbReference>
<evidence type="ECO:0000259" key="2">
    <source>
        <dbReference type="SMART" id="SM00955"/>
    </source>
</evidence>
<dbReference type="GO" id="GO:0000932">
    <property type="term" value="C:P-body"/>
    <property type="evidence" value="ECO:0007669"/>
    <property type="project" value="TreeGrafter"/>
</dbReference>
<sequence length="875" mass="98336">MATSHSDAAPTILYGDSEDTYIRPGSFVELRRNQMTTLAVLLRSTLKDTKPTFASLTASGEVFTHDASDSMWVSPEFVTPDIVEQCGIGDAPETTAQHSARVHVVRQLRRFERKFERKQSEYGSRFPKLYDELRNPDPAEWAEVKTADVAAKLKGSSPTVVDGLAAHRLLMDDSFHYLAHPRAHRVAQSFLVRPLNDVRNHERVIEMFRDPDNAQIESFVRKAKGLLQFFNERDKSAQHPPRPVSSSHNLPKFDEDDQRIILFLRQAAMSRRSVQRDWYLAHAMRLLKKVAFFTSGKALTHSDVFTFLKAIGVAAPWEDESWTMPHMYALSKGAPGSSAREQRHEQLAQRRPTPEAALTLTPNADEFYPRDIMQDLRRDFGDMPVYVIDDPEAKELDDGVSVEPVEGSSDESWIHIHIADPTMYLHPQHEISTFARQIATTVYARHRTWAMLPNALTISRFSLGAPLREDWPQGQPMETMTFSARIHTNGEILETKVSAGYIRRPVIVSYDSVDRVLGPPYPETRYPFTPGGKAPERPEARPLSDDASRDLKSIERVAQSLRRKRMEQPLLFWQLEKPAISIPSERTGNLPVLPYIPDRPMYFDGYPIVSYGVDGTIAGRAQLLVTECMILAARVASRTATQLKVPVLRRTLPSPQVQPERRDQFNQLLASRDVDGRVDVSDVLRCGILIHSGSYTLRPAEHAMLGIVDGEGYGRATSPLRRYLDMVTHWQLKAGLLREAGLQSPPMFTPRELKELGTEQGAREYENSRLMAENERYWAVDCVQRVLDANASGTSDPVPMTFDSIVISSITFDIRTRETFVSVHVPALGLMARVTIPADVAIGLTVGDPLRIVVTGTRLGPSTVLAQHAPRAKSS</sequence>
<dbReference type="GO" id="GO:0000175">
    <property type="term" value="F:3'-5'-RNA exonuclease activity"/>
    <property type="evidence" value="ECO:0007669"/>
    <property type="project" value="TreeGrafter"/>
</dbReference>
<dbReference type="PANTHER" id="PTHR23355:SF65">
    <property type="entry name" value="EXORIBONUCLEASE CYT-4, PUTATIVE (AFU_ORTHOLOGUE AFUA_7G01550)-RELATED"/>
    <property type="match status" value="1"/>
</dbReference>
<feature type="compositionally biased region" description="Basic and acidic residues" evidence="1">
    <location>
        <begin position="534"/>
        <end position="547"/>
    </location>
</feature>
<dbReference type="SMART" id="SM00955">
    <property type="entry name" value="RNB"/>
    <property type="match status" value="1"/>
</dbReference>
<dbReference type="InParanoid" id="A0A165L834"/>
<evidence type="ECO:0000313" key="4">
    <source>
        <dbReference type="Proteomes" id="UP000077266"/>
    </source>
</evidence>
<dbReference type="InterPro" id="IPR012340">
    <property type="entry name" value="NA-bd_OB-fold"/>
</dbReference>
<dbReference type="InterPro" id="IPR001900">
    <property type="entry name" value="RNase_II/R"/>
</dbReference>
<dbReference type="InterPro" id="IPR050180">
    <property type="entry name" value="RNR_Ribonuclease"/>
</dbReference>
<dbReference type="OrthoDB" id="2285229at2759"/>
<dbReference type="Pfam" id="PF00773">
    <property type="entry name" value="RNB"/>
    <property type="match status" value="1"/>
</dbReference>